<dbReference type="Proteomes" id="UP000694888">
    <property type="component" value="Unplaced"/>
</dbReference>
<gene>
    <name evidence="2" type="primary">LOC101863993</name>
</gene>
<dbReference type="RefSeq" id="XP_005102176.1">
    <property type="nucleotide sequence ID" value="XM_005102119.2"/>
</dbReference>
<sequence length="125" mass="13865">MPRDRDMTVSAQVLKQMMKPPVAVKNTMIAMLMLLGYERPIRQGQDWDLVLKVLSGRGENSISRRVDAFDVSTVTPEQAQYARAKIKPYSAEMVESAANAACVFFGWVESTLASCPPDPLPDTCK</sequence>
<accession>A0ABM0JV19</accession>
<dbReference type="Gene3D" id="1.20.920.60">
    <property type="match status" value="1"/>
</dbReference>
<organism evidence="1 2">
    <name type="scientific">Aplysia californica</name>
    <name type="common">California sea hare</name>
    <dbReference type="NCBI Taxonomy" id="6500"/>
    <lineage>
        <taxon>Eukaryota</taxon>
        <taxon>Metazoa</taxon>
        <taxon>Spiralia</taxon>
        <taxon>Lophotrochozoa</taxon>
        <taxon>Mollusca</taxon>
        <taxon>Gastropoda</taxon>
        <taxon>Heterobranchia</taxon>
        <taxon>Euthyneura</taxon>
        <taxon>Tectipleura</taxon>
        <taxon>Aplysiida</taxon>
        <taxon>Aplysioidea</taxon>
        <taxon>Aplysiidae</taxon>
        <taxon>Aplysia</taxon>
    </lineage>
</organism>
<name>A0ABM0JV19_APLCA</name>
<reference evidence="2" key="1">
    <citation type="submission" date="2025-08" db="UniProtKB">
        <authorList>
            <consortium name="RefSeq"/>
        </authorList>
    </citation>
    <scope>IDENTIFICATION</scope>
</reference>
<proteinExistence type="predicted"/>
<keyword evidence="1" id="KW-1185">Reference proteome</keyword>
<protein>
    <submittedName>
        <fullName evidence="2">Uncharacterized protein LOC101863993</fullName>
    </submittedName>
</protein>
<evidence type="ECO:0000313" key="1">
    <source>
        <dbReference type="Proteomes" id="UP000694888"/>
    </source>
</evidence>
<dbReference type="GeneID" id="101863993"/>
<evidence type="ECO:0000313" key="2">
    <source>
        <dbReference type="RefSeq" id="XP_005102176.1"/>
    </source>
</evidence>